<feature type="domain" description="PORR" evidence="2">
    <location>
        <begin position="54"/>
        <end position="111"/>
    </location>
</feature>
<reference evidence="3" key="1">
    <citation type="submission" date="2015-07" db="EMBL/GenBank/DDBJ databases">
        <title>Transcriptome Assembly of Anthurium amnicola.</title>
        <authorList>
            <person name="Suzuki J."/>
        </authorList>
    </citation>
    <scope>NUCLEOTIDE SEQUENCE</scope>
</reference>
<accession>A0A1D1XLN2</accession>
<proteinExistence type="predicted"/>
<evidence type="ECO:0000313" key="3">
    <source>
        <dbReference type="EMBL" id="JAT43287.1"/>
    </source>
</evidence>
<organism evidence="3">
    <name type="scientific">Anthurium amnicola</name>
    <dbReference type="NCBI Taxonomy" id="1678845"/>
    <lineage>
        <taxon>Eukaryota</taxon>
        <taxon>Viridiplantae</taxon>
        <taxon>Streptophyta</taxon>
        <taxon>Embryophyta</taxon>
        <taxon>Tracheophyta</taxon>
        <taxon>Spermatophyta</taxon>
        <taxon>Magnoliopsida</taxon>
        <taxon>Liliopsida</taxon>
        <taxon>Araceae</taxon>
        <taxon>Pothoideae</taxon>
        <taxon>Potheae</taxon>
        <taxon>Anthurium</taxon>
    </lineage>
</organism>
<feature type="non-terminal residue" evidence="3">
    <location>
        <position position="112"/>
    </location>
</feature>
<dbReference type="GO" id="GO:0003723">
    <property type="term" value="F:RNA binding"/>
    <property type="evidence" value="ECO:0007669"/>
    <property type="project" value="InterPro"/>
</dbReference>
<dbReference type="InterPro" id="IPR021099">
    <property type="entry name" value="PORR_domain"/>
</dbReference>
<feature type="region of interest" description="Disordered" evidence="1">
    <location>
        <begin position="21"/>
        <end position="48"/>
    </location>
</feature>
<name>A0A1D1XLN2_9ARAE</name>
<evidence type="ECO:0000256" key="1">
    <source>
        <dbReference type="SAM" id="MobiDB-lite"/>
    </source>
</evidence>
<sequence length="112" mass="12356">MPSHHPVWRGPLVAGRRLLLPPPTRAPTPHAFSGAGAPRGLSKSTSIPKKLQRVRDHAFDGYMEAQKKVRRALKLRDLILAHQCATLPVSRLDALARRHLSLGPYEAGSFLL</sequence>
<dbReference type="EMBL" id="GDJX01024649">
    <property type="protein sequence ID" value="JAT43287.1"/>
    <property type="molecule type" value="Transcribed_RNA"/>
</dbReference>
<dbReference type="AlphaFoldDB" id="A0A1D1XLN2"/>
<dbReference type="Pfam" id="PF11955">
    <property type="entry name" value="PORR"/>
    <property type="match status" value="1"/>
</dbReference>
<gene>
    <name evidence="3" type="primary">deg-1</name>
    <name evidence="3" type="ORF">g.7916</name>
</gene>
<evidence type="ECO:0000259" key="2">
    <source>
        <dbReference type="Pfam" id="PF11955"/>
    </source>
</evidence>
<protein>
    <submittedName>
        <fullName evidence="3">Degenerin deg-1</fullName>
    </submittedName>
</protein>